<protein>
    <submittedName>
        <fullName evidence="13">Uncharacterized protein</fullName>
    </submittedName>
</protein>
<dbReference type="GO" id="GO:0016887">
    <property type="term" value="F:ATP hydrolysis activity"/>
    <property type="evidence" value="ECO:0007669"/>
    <property type="project" value="InterPro"/>
</dbReference>
<dbReference type="PROSITE" id="PS00211">
    <property type="entry name" value="ABC_TRANSPORTER_1"/>
    <property type="match status" value="2"/>
</dbReference>
<dbReference type="Gene3D" id="3.40.50.300">
    <property type="entry name" value="P-loop containing nucleotide triphosphate hydrolases"/>
    <property type="match status" value="2"/>
</dbReference>
<dbReference type="InterPro" id="IPR011527">
    <property type="entry name" value="ABC1_TM_dom"/>
</dbReference>
<feature type="domain" description="ABC transmembrane type-1" evidence="12">
    <location>
        <begin position="833"/>
        <end position="1109"/>
    </location>
</feature>
<dbReference type="CDD" id="cd18606">
    <property type="entry name" value="ABC_6TM_YOR1_D2_like"/>
    <property type="match status" value="1"/>
</dbReference>
<evidence type="ECO:0000256" key="5">
    <source>
        <dbReference type="ARBA" id="ARBA00022741"/>
    </source>
</evidence>
<dbReference type="STRING" id="930990.A0A067M273"/>
<feature type="transmembrane region" description="Helical" evidence="10">
    <location>
        <begin position="412"/>
        <end position="434"/>
    </location>
</feature>
<name>A0A067M273_BOTB1</name>
<dbReference type="GO" id="GO:0140359">
    <property type="term" value="F:ABC-type transporter activity"/>
    <property type="evidence" value="ECO:0007669"/>
    <property type="project" value="InterPro"/>
</dbReference>
<dbReference type="CDD" id="cd03250">
    <property type="entry name" value="ABCC_MRP_domain1"/>
    <property type="match status" value="1"/>
</dbReference>
<dbReference type="InParanoid" id="A0A067M273"/>
<keyword evidence="6" id="KW-0067">ATP-binding</keyword>
<keyword evidence="5" id="KW-0547">Nucleotide-binding</keyword>
<feature type="transmembrane region" description="Helical" evidence="10">
    <location>
        <begin position="329"/>
        <end position="348"/>
    </location>
</feature>
<feature type="domain" description="ABC transporter" evidence="11">
    <location>
        <begin position="544"/>
        <end position="766"/>
    </location>
</feature>
<evidence type="ECO:0000256" key="6">
    <source>
        <dbReference type="ARBA" id="ARBA00022840"/>
    </source>
</evidence>
<evidence type="ECO:0000256" key="9">
    <source>
        <dbReference type="SAM" id="MobiDB-lite"/>
    </source>
</evidence>
<sequence>MKNPLASIWRPAPAPPAFGQGQQIPDRDSNLVSRILFTWLTPILAVGWTRPLQNDDLWEVNPERRAAHVGTALEDNFFKRCPPDRRPRKILLKSDIGASQKVVTRWGGAGDDATTDSDGFSQTKETSSIGADDAVPRAPSPWRARFSRFKVGSGGGGTGPSYDESLTRALHETFCWAWWKAGFFKFIADTLLTTSPLVTRALLTYLGKVYAHHRDSSSPEPPSIGYGIGLAIILYAMQQLSSLCANAFLFQSMTIGFLVRTSVISCIFRKSLRLSGRSRLRHSVGQIATMVSTDATRLDTAASHFHGTWTGPIQIILGMILLIRNMGYSALVALAVLVFGIPLQAIIVKRMVAARKGAVHITDKRVRLVEEVLQGIRLLVLFGWQGPYAERVVGLRRAELVRIRNVATYKGLMFCFTFFIPVLAAVLSFITYALTNHPLDAAIVFSSLQYLNVIRNPLVLVPLISSTVGDAYIGLGRISKLLTAEEMEGDYPIEKDSKFAVRLHGDFTWEETAAPTTVEASSRTKLSTKVTPGAAGEAGQNEKVDPHDEKGTDGPAPFSFQGLHVEIPKGKFVAIVGRIGSGKSSLLQAMAGEMRKIAGEVVFGGSVAYVAQSPWIQNMTLRENIVFGQDDDEGLFREVIRACALQPDLEMLPDGEATEIGERGINLSGGQKARVGLARAAYYDADVLLLDDPLSAVDPHVSKHIVDQCLLHGPMANKTRILATHQLHVIPQTDYIYFLQDGRITEQGTYAELISQGKDFAKLVEEFGNAEEADDAAAQKAESAKEPTKDLPAAALKKGAALMQREEKAEGDLEWAVYKDYIRAAGSLSWAPLLLILITIAQCFRVANTVILGLWSENNIPGLGQTGYIILFATTGLGQALFVYAGSFAFSYAGFFASLTLFRRALGSVLGSPMSFFDTTPIGRIMARLTKDIDTLDSQLPDAWYQLLAQVSSVFGTIGLVIWSYNWLGLMFPPLIILFFIVIAFYRRTSCEAQRLDSLLRSLLYASYTEALTGLPTIRAFREQNRFVKVTEHNVDIGNRAYFLTIACQRWLTVRVDAMGNAIILGIALASVGFGKTTNPATLGVVLSYALSITSFLGQLIRQMAQVEQDMNVVERVLYYGRLPQEGAATTPEDPPTSWPERGAVEFKDVKLCYRPGLPLVLNGVSFKVLPGENVGVVGRTGAGKSSLLSALFRVVHPLAEGKVEIDGVDVSKIGLETLRWRLSIIPQDTVLFGGSLRLNLDPTGKVTDQELHAALRRVGLVTSEGRDDRSRFDLDAEVRDDGFSAGEKQLIALCRALVKNSQIIVLDEATASVDVQTDSQIQKMIQQDFKDKTVICIAHRLNTIVFYDRILVMDAGKVAEFDTPLALFDREGSIFREMCDKASLTRDDIVKIRENARVYNLSR</sequence>
<evidence type="ECO:0000256" key="8">
    <source>
        <dbReference type="ARBA" id="ARBA00023136"/>
    </source>
</evidence>
<evidence type="ECO:0000313" key="13">
    <source>
        <dbReference type="EMBL" id="KDQ09674.1"/>
    </source>
</evidence>
<evidence type="ECO:0000259" key="12">
    <source>
        <dbReference type="PROSITE" id="PS50929"/>
    </source>
</evidence>
<feature type="compositionally biased region" description="Polar residues" evidence="9">
    <location>
        <begin position="120"/>
        <end position="129"/>
    </location>
</feature>
<feature type="transmembrane region" description="Helical" evidence="10">
    <location>
        <begin position="968"/>
        <end position="986"/>
    </location>
</feature>
<dbReference type="InterPro" id="IPR003593">
    <property type="entry name" value="AAA+_ATPase"/>
</dbReference>
<feature type="region of interest" description="Disordered" evidence="9">
    <location>
        <begin position="514"/>
        <end position="554"/>
    </location>
</feature>
<dbReference type="SMART" id="SM00382">
    <property type="entry name" value="AAA"/>
    <property type="match status" value="2"/>
</dbReference>
<proteinExistence type="inferred from homology"/>
<dbReference type="FunFam" id="3.40.50.300:FF:000565">
    <property type="entry name" value="ABC bile acid transporter"/>
    <property type="match status" value="1"/>
</dbReference>
<dbReference type="PANTHER" id="PTHR24223">
    <property type="entry name" value="ATP-BINDING CASSETTE SUB-FAMILY C"/>
    <property type="match status" value="1"/>
</dbReference>
<dbReference type="GO" id="GO:0016020">
    <property type="term" value="C:membrane"/>
    <property type="evidence" value="ECO:0007669"/>
    <property type="project" value="UniProtKB-SubCell"/>
</dbReference>
<evidence type="ECO:0000256" key="10">
    <source>
        <dbReference type="SAM" id="Phobius"/>
    </source>
</evidence>
<dbReference type="Proteomes" id="UP000027195">
    <property type="component" value="Unassembled WGS sequence"/>
</dbReference>
<dbReference type="InterPro" id="IPR036640">
    <property type="entry name" value="ABC1_TM_sf"/>
</dbReference>
<dbReference type="FunFam" id="1.20.1560.10:FF:000010">
    <property type="entry name" value="Multidrug resistance-associated ABC transporter"/>
    <property type="match status" value="1"/>
</dbReference>
<dbReference type="InterPro" id="IPR027417">
    <property type="entry name" value="P-loop_NTPase"/>
</dbReference>
<evidence type="ECO:0000256" key="1">
    <source>
        <dbReference type="ARBA" id="ARBA00004141"/>
    </source>
</evidence>
<keyword evidence="14" id="KW-1185">Reference proteome</keyword>
<dbReference type="CDD" id="cd18597">
    <property type="entry name" value="ABC_6TM_YOR1_D1_like"/>
    <property type="match status" value="1"/>
</dbReference>
<feature type="transmembrane region" description="Helical" evidence="10">
    <location>
        <begin position="833"/>
        <end position="855"/>
    </location>
</feature>
<organism evidence="13 14">
    <name type="scientific">Botryobasidium botryosum (strain FD-172 SS1)</name>
    <dbReference type="NCBI Taxonomy" id="930990"/>
    <lineage>
        <taxon>Eukaryota</taxon>
        <taxon>Fungi</taxon>
        <taxon>Dikarya</taxon>
        <taxon>Basidiomycota</taxon>
        <taxon>Agaricomycotina</taxon>
        <taxon>Agaricomycetes</taxon>
        <taxon>Cantharellales</taxon>
        <taxon>Botryobasidiaceae</taxon>
        <taxon>Botryobasidium</taxon>
    </lineage>
</organism>
<keyword evidence="4 10" id="KW-0812">Transmembrane</keyword>
<feature type="region of interest" description="Disordered" evidence="9">
    <location>
        <begin position="106"/>
        <end position="139"/>
    </location>
</feature>
<evidence type="ECO:0000256" key="3">
    <source>
        <dbReference type="ARBA" id="ARBA00022448"/>
    </source>
</evidence>
<feature type="transmembrane region" description="Helical" evidence="10">
    <location>
        <begin position="1058"/>
        <end position="1075"/>
    </location>
</feature>
<feature type="transmembrane region" description="Helical" evidence="10">
    <location>
        <begin position="867"/>
        <end position="895"/>
    </location>
</feature>
<evidence type="ECO:0000256" key="2">
    <source>
        <dbReference type="ARBA" id="ARBA00009726"/>
    </source>
</evidence>
<comment type="similarity">
    <text evidence="2">Belongs to the ABC transporter superfamily. ABCC family. Conjugate transporter (TC 3.A.1.208) subfamily.</text>
</comment>
<accession>A0A067M273</accession>
<dbReference type="SUPFAM" id="SSF90123">
    <property type="entry name" value="ABC transporter transmembrane region"/>
    <property type="match status" value="2"/>
</dbReference>
<dbReference type="PANTHER" id="PTHR24223:SF456">
    <property type="entry name" value="MULTIDRUG RESISTANCE-ASSOCIATED PROTEIN LETHAL(2)03659"/>
    <property type="match status" value="1"/>
</dbReference>
<feature type="transmembrane region" description="Helical" evidence="10">
    <location>
        <begin position="1081"/>
        <end position="1101"/>
    </location>
</feature>
<dbReference type="Pfam" id="PF00005">
    <property type="entry name" value="ABC_tran"/>
    <property type="match status" value="2"/>
</dbReference>
<keyword evidence="3" id="KW-0813">Transport</keyword>
<reference evidence="14" key="1">
    <citation type="journal article" date="2014" name="Proc. Natl. Acad. Sci. U.S.A.">
        <title>Extensive sampling of basidiomycete genomes demonstrates inadequacy of the white-rot/brown-rot paradigm for wood decay fungi.</title>
        <authorList>
            <person name="Riley R."/>
            <person name="Salamov A.A."/>
            <person name="Brown D.W."/>
            <person name="Nagy L.G."/>
            <person name="Floudas D."/>
            <person name="Held B.W."/>
            <person name="Levasseur A."/>
            <person name="Lombard V."/>
            <person name="Morin E."/>
            <person name="Otillar R."/>
            <person name="Lindquist E.A."/>
            <person name="Sun H."/>
            <person name="LaButti K.M."/>
            <person name="Schmutz J."/>
            <person name="Jabbour D."/>
            <person name="Luo H."/>
            <person name="Baker S.E."/>
            <person name="Pisabarro A.G."/>
            <person name="Walton J.D."/>
            <person name="Blanchette R.A."/>
            <person name="Henrissat B."/>
            <person name="Martin F."/>
            <person name="Cullen D."/>
            <person name="Hibbett D.S."/>
            <person name="Grigoriev I.V."/>
        </authorList>
    </citation>
    <scope>NUCLEOTIDE SEQUENCE [LARGE SCALE GENOMIC DNA]</scope>
    <source>
        <strain evidence="14">FD-172 SS1</strain>
    </source>
</reference>
<dbReference type="FunFam" id="1.20.1560.10:FF:000006">
    <property type="entry name" value="ATP-binding cassette, sub-family C (CFTR/MRP), member 9"/>
    <property type="match status" value="1"/>
</dbReference>
<keyword evidence="8 10" id="KW-0472">Membrane</keyword>
<gene>
    <name evidence="13" type="ORF">BOTBODRAFT_137615</name>
</gene>
<feature type="domain" description="ABC transporter" evidence="11">
    <location>
        <begin position="1145"/>
        <end position="1381"/>
    </location>
</feature>
<comment type="subcellular location">
    <subcellularLocation>
        <location evidence="1">Membrane</location>
        <topology evidence="1">Multi-pass membrane protein</topology>
    </subcellularLocation>
</comment>
<dbReference type="Gene3D" id="1.20.1560.10">
    <property type="entry name" value="ABC transporter type 1, transmembrane domain"/>
    <property type="match status" value="2"/>
</dbReference>
<dbReference type="PROSITE" id="PS50893">
    <property type="entry name" value="ABC_TRANSPORTER_2"/>
    <property type="match status" value="2"/>
</dbReference>
<dbReference type="Pfam" id="PF00664">
    <property type="entry name" value="ABC_membrane"/>
    <property type="match status" value="2"/>
</dbReference>
<dbReference type="InterPro" id="IPR017871">
    <property type="entry name" value="ABC_transporter-like_CS"/>
</dbReference>
<dbReference type="SUPFAM" id="SSF52540">
    <property type="entry name" value="P-loop containing nucleoside triphosphate hydrolases"/>
    <property type="match status" value="2"/>
</dbReference>
<feature type="compositionally biased region" description="Basic and acidic residues" evidence="9">
    <location>
        <begin position="540"/>
        <end position="552"/>
    </location>
</feature>
<dbReference type="FunFam" id="3.40.50.300:FF:000997">
    <property type="entry name" value="Multidrug resistance-associated protein 1"/>
    <property type="match status" value="1"/>
</dbReference>
<evidence type="ECO:0000256" key="4">
    <source>
        <dbReference type="ARBA" id="ARBA00022692"/>
    </source>
</evidence>
<dbReference type="InterPro" id="IPR003439">
    <property type="entry name" value="ABC_transporter-like_ATP-bd"/>
</dbReference>
<dbReference type="PROSITE" id="PS50929">
    <property type="entry name" value="ABC_TM1F"/>
    <property type="match status" value="2"/>
</dbReference>
<evidence type="ECO:0000259" key="11">
    <source>
        <dbReference type="PROSITE" id="PS50893"/>
    </source>
</evidence>
<dbReference type="CDD" id="cd03244">
    <property type="entry name" value="ABCC_MRP_domain2"/>
    <property type="match status" value="1"/>
</dbReference>
<dbReference type="GO" id="GO:0005524">
    <property type="term" value="F:ATP binding"/>
    <property type="evidence" value="ECO:0007669"/>
    <property type="project" value="UniProtKB-KW"/>
</dbReference>
<dbReference type="EMBL" id="KL198076">
    <property type="protein sequence ID" value="KDQ09674.1"/>
    <property type="molecule type" value="Genomic_DNA"/>
</dbReference>
<evidence type="ECO:0000256" key="7">
    <source>
        <dbReference type="ARBA" id="ARBA00022989"/>
    </source>
</evidence>
<feature type="compositionally biased region" description="Polar residues" evidence="9">
    <location>
        <begin position="514"/>
        <end position="530"/>
    </location>
</feature>
<evidence type="ECO:0000313" key="14">
    <source>
        <dbReference type="Proteomes" id="UP000027195"/>
    </source>
</evidence>
<feature type="region of interest" description="Disordered" evidence="9">
    <location>
        <begin position="1"/>
        <end position="25"/>
    </location>
</feature>
<feature type="domain" description="ABC transmembrane type-1" evidence="12">
    <location>
        <begin position="181"/>
        <end position="470"/>
    </location>
</feature>
<dbReference type="HOGENOM" id="CLU_000604_27_1_1"/>
<keyword evidence="7 10" id="KW-1133">Transmembrane helix</keyword>
<dbReference type="OrthoDB" id="6500128at2759"/>
<dbReference type="InterPro" id="IPR050173">
    <property type="entry name" value="ABC_transporter_C-like"/>
</dbReference>